<accession>A0A484GSV5</accession>
<comment type="caution">
    <text evidence="1">The sequence shown here is derived from an EMBL/GenBank/DDBJ whole genome shotgun (WGS) entry which is preliminary data.</text>
</comment>
<organism evidence="1 2">
    <name type="scientific">Sousa chinensis</name>
    <name type="common">Indo-pacific humpbacked dolphin</name>
    <name type="synonym">Steno chinensis</name>
    <dbReference type="NCBI Taxonomy" id="103600"/>
    <lineage>
        <taxon>Eukaryota</taxon>
        <taxon>Metazoa</taxon>
        <taxon>Chordata</taxon>
        <taxon>Craniata</taxon>
        <taxon>Vertebrata</taxon>
        <taxon>Euteleostomi</taxon>
        <taxon>Mammalia</taxon>
        <taxon>Eutheria</taxon>
        <taxon>Laurasiatheria</taxon>
        <taxon>Artiodactyla</taxon>
        <taxon>Whippomorpha</taxon>
        <taxon>Cetacea</taxon>
        <taxon>Odontoceti</taxon>
        <taxon>Delphinidae</taxon>
        <taxon>Sousa</taxon>
    </lineage>
</organism>
<name>A0A484GSV5_SOUCH</name>
<feature type="non-terminal residue" evidence="1">
    <location>
        <position position="1"/>
    </location>
</feature>
<proteinExistence type="predicted"/>
<gene>
    <name evidence="1" type="ORF">DBR06_SOUSAS110556</name>
</gene>
<evidence type="ECO:0000313" key="1">
    <source>
        <dbReference type="EMBL" id="TEA38629.1"/>
    </source>
</evidence>
<evidence type="ECO:0000313" key="2">
    <source>
        <dbReference type="Proteomes" id="UP000295264"/>
    </source>
</evidence>
<dbReference type="AlphaFoldDB" id="A0A484GSV5"/>
<keyword evidence="2" id="KW-1185">Reference proteome</keyword>
<protein>
    <submittedName>
        <fullName evidence="1">Uncharacterized protein</fullName>
    </submittedName>
</protein>
<dbReference type="EMBL" id="QWLN02004798">
    <property type="protein sequence ID" value="TEA38629.1"/>
    <property type="molecule type" value="Genomic_DNA"/>
</dbReference>
<sequence length="32" mass="3659">IIAIQCQTVSTEYNTSCDDIGKLIWEPRPHVQ</sequence>
<dbReference type="Proteomes" id="UP000295264">
    <property type="component" value="Unassembled WGS sequence"/>
</dbReference>
<reference evidence="1 2" key="1">
    <citation type="journal article" date="2018" name="Genomics">
        <title>Molecular footprints of inshore aquatic adaptation in Indo-Pacific humpback dolphin (Sousa chinensis).</title>
        <authorList>
            <person name="Ming Y."/>
            <person name="Jian J."/>
            <person name="Yu F."/>
            <person name="Yu X."/>
            <person name="Wang J."/>
            <person name="Liu W."/>
        </authorList>
    </citation>
    <scope>NUCLEOTIDE SEQUENCE [LARGE SCALE GENOMIC DNA]</scope>
    <source>
        <strain evidence="1">MY-2018</strain>
        <tissue evidence="1">Skin</tissue>
    </source>
</reference>